<evidence type="ECO:0000256" key="5">
    <source>
        <dbReference type="ARBA" id="ARBA00018684"/>
    </source>
</evidence>
<evidence type="ECO:0000256" key="8">
    <source>
        <dbReference type="ARBA" id="ARBA00022660"/>
    </source>
</evidence>
<evidence type="ECO:0000256" key="10">
    <source>
        <dbReference type="ARBA" id="ARBA00022982"/>
    </source>
</evidence>
<evidence type="ECO:0000256" key="11">
    <source>
        <dbReference type="ARBA" id="ARBA00022990"/>
    </source>
</evidence>
<evidence type="ECO:0000256" key="6">
    <source>
        <dbReference type="ARBA" id="ARBA00022448"/>
    </source>
</evidence>
<evidence type="ECO:0000256" key="15">
    <source>
        <dbReference type="ARBA" id="ARBA00032528"/>
    </source>
</evidence>
<reference evidence="17 18" key="1">
    <citation type="submission" date="2020-04" db="EMBL/GenBank/DDBJ databases">
        <authorList>
            <person name="Alioto T."/>
            <person name="Alioto T."/>
            <person name="Gomez Garrido J."/>
        </authorList>
    </citation>
    <scope>NUCLEOTIDE SEQUENCE [LARGE SCALE GENOMIC DNA]</scope>
</reference>
<name>A0A8S1C521_9INSE</name>
<evidence type="ECO:0000256" key="1">
    <source>
        <dbReference type="ARBA" id="ARBA00002920"/>
    </source>
</evidence>
<dbReference type="CDD" id="cd20263">
    <property type="entry name" value="Complex1_LYR_NDUFB9_LYRM3"/>
    <property type="match status" value="1"/>
</dbReference>
<sequence length="160" mass="19380">MRYFKKYNTNSFSTANMSGYLNPNLLKHSKRVCSLYKRAVRNLEAWNINRPTFRYHAVLLRARFDENKNITDLRRAKELWIAGEEELAKCEHYQPLKFPKSPGGVAYAREVVCPDWVLDYWHPLEKAQYPEYFARREQRKKEYLKFYEQHYGKPMQESHH</sequence>
<comment type="similarity">
    <text evidence="3">Belongs to the complex I LYR family.</text>
</comment>
<dbReference type="InterPro" id="IPR033034">
    <property type="entry name" value="NDUFB9"/>
</dbReference>
<dbReference type="OrthoDB" id="13598at2759"/>
<dbReference type="EMBL" id="CADEPI010000008">
    <property type="protein sequence ID" value="CAB3362277.1"/>
    <property type="molecule type" value="Genomic_DNA"/>
</dbReference>
<evidence type="ECO:0000259" key="16">
    <source>
        <dbReference type="Pfam" id="PF05347"/>
    </source>
</evidence>
<keyword evidence="7" id="KW-0597">Phosphoprotein</keyword>
<evidence type="ECO:0000256" key="7">
    <source>
        <dbReference type="ARBA" id="ARBA00022553"/>
    </source>
</evidence>
<dbReference type="Proteomes" id="UP000494165">
    <property type="component" value="Unassembled WGS sequence"/>
</dbReference>
<evidence type="ECO:0000256" key="4">
    <source>
        <dbReference type="ARBA" id="ARBA00011790"/>
    </source>
</evidence>
<dbReference type="PANTHER" id="PTHR12868:SF0">
    <property type="entry name" value="NADH DEHYDROGENASE [UBIQUINONE] 1 BETA SUBCOMPLEX SUBUNIT 9"/>
    <property type="match status" value="1"/>
</dbReference>
<gene>
    <name evidence="17" type="ORF">CLODIP_2_CD04991</name>
</gene>
<dbReference type="InterPro" id="IPR008011">
    <property type="entry name" value="Complex1_LYR_dom"/>
</dbReference>
<dbReference type="GO" id="GO:0006120">
    <property type="term" value="P:mitochondrial electron transport, NADH to ubiquinone"/>
    <property type="evidence" value="ECO:0007669"/>
    <property type="project" value="InterPro"/>
</dbReference>
<evidence type="ECO:0000313" key="18">
    <source>
        <dbReference type="Proteomes" id="UP000494165"/>
    </source>
</evidence>
<keyword evidence="11" id="KW-0007">Acetylation</keyword>
<evidence type="ECO:0000313" key="17">
    <source>
        <dbReference type="EMBL" id="CAB3362277.1"/>
    </source>
</evidence>
<keyword evidence="8" id="KW-0679">Respiratory chain</keyword>
<evidence type="ECO:0000256" key="3">
    <source>
        <dbReference type="ARBA" id="ARBA00009508"/>
    </source>
</evidence>
<keyword evidence="12" id="KW-0496">Mitochondrion</keyword>
<evidence type="ECO:0000256" key="12">
    <source>
        <dbReference type="ARBA" id="ARBA00023128"/>
    </source>
</evidence>
<keyword evidence="10" id="KW-0249">Electron transport</keyword>
<protein>
    <recommendedName>
        <fullName evidence="5">NADH dehydrogenase [ubiquinone] 1 beta subcomplex subunit 9</fullName>
    </recommendedName>
    <alternativeName>
        <fullName evidence="14">Complex I-B22</fullName>
    </alternativeName>
    <alternativeName>
        <fullName evidence="15">NADH-ubiquinone oxidoreductase B22 subunit</fullName>
    </alternativeName>
</protein>
<comment type="caution">
    <text evidence="17">The sequence shown here is derived from an EMBL/GenBank/DDBJ whole genome shotgun (WGS) entry which is preliminary data.</text>
</comment>
<keyword evidence="9" id="KW-0999">Mitochondrion inner membrane</keyword>
<comment type="subcellular location">
    <subcellularLocation>
        <location evidence="2">Mitochondrion inner membrane</location>
        <topology evidence="2">Peripheral membrane protein</topology>
        <orientation evidence="2">Matrix side</orientation>
    </subcellularLocation>
</comment>
<comment type="function">
    <text evidence="1">Accessory subunit of the mitochondrial membrane respiratory chain NADH dehydrogenase (Complex I), that is believed to be not involved in catalysis. Complex I functions in the transfer of electrons from NADH to the respiratory chain. The immediate electron acceptor for the enzyme is believed to be ubiquinone.</text>
</comment>
<proteinExistence type="inferred from homology"/>
<evidence type="ECO:0000256" key="2">
    <source>
        <dbReference type="ARBA" id="ARBA00004443"/>
    </source>
</evidence>
<keyword evidence="6" id="KW-0813">Transport</keyword>
<keyword evidence="13" id="KW-0472">Membrane</keyword>
<dbReference type="InterPro" id="IPR045292">
    <property type="entry name" value="Complex1_LYR_NDUFB9_LYRM3"/>
</dbReference>
<evidence type="ECO:0000256" key="14">
    <source>
        <dbReference type="ARBA" id="ARBA00030192"/>
    </source>
</evidence>
<feature type="domain" description="Complex 1 LYR protein" evidence="16">
    <location>
        <begin position="30"/>
        <end position="88"/>
    </location>
</feature>
<keyword evidence="18" id="KW-1185">Reference proteome</keyword>
<accession>A0A8S1C521</accession>
<comment type="subunit">
    <text evidence="4">Mammalian complex I is composed of 45 different subunits.</text>
</comment>
<evidence type="ECO:0000256" key="13">
    <source>
        <dbReference type="ARBA" id="ARBA00023136"/>
    </source>
</evidence>
<dbReference type="PANTHER" id="PTHR12868">
    <property type="entry name" value="NADH-UBIQUINONE OXIDOREDUCTASE B22 SUBUNIT"/>
    <property type="match status" value="1"/>
</dbReference>
<dbReference type="AlphaFoldDB" id="A0A8S1C521"/>
<organism evidence="17 18">
    <name type="scientific">Cloeon dipterum</name>
    <dbReference type="NCBI Taxonomy" id="197152"/>
    <lineage>
        <taxon>Eukaryota</taxon>
        <taxon>Metazoa</taxon>
        <taxon>Ecdysozoa</taxon>
        <taxon>Arthropoda</taxon>
        <taxon>Hexapoda</taxon>
        <taxon>Insecta</taxon>
        <taxon>Pterygota</taxon>
        <taxon>Palaeoptera</taxon>
        <taxon>Ephemeroptera</taxon>
        <taxon>Pisciforma</taxon>
        <taxon>Baetidae</taxon>
        <taxon>Cloeon</taxon>
    </lineage>
</organism>
<evidence type="ECO:0000256" key="9">
    <source>
        <dbReference type="ARBA" id="ARBA00022792"/>
    </source>
</evidence>
<dbReference type="GO" id="GO:0005743">
    <property type="term" value="C:mitochondrial inner membrane"/>
    <property type="evidence" value="ECO:0007669"/>
    <property type="project" value="UniProtKB-SubCell"/>
</dbReference>
<dbReference type="Pfam" id="PF05347">
    <property type="entry name" value="Complex1_LYR"/>
    <property type="match status" value="1"/>
</dbReference>